<evidence type="ECO:0000256" key="1">
    <source>
        <dbReference type="SAM" id="SignalP"/>
    </source>
</evidence>
<organism evidence="2 3">
    <name type="scientific">Tumebacillus permanentifrigoris</name>
    <dbReference type="NCBI Taxonomy" id="378543"/>
    <lineage>
        <taxon>Bacteria</taxon>
        <taxon>Bacillati</taxon>
        <taxon>Bacillota</taxon>
        <taxon>Bacilli</taxon>
        <taxon>Bacillales</taxon>
        <taxon>Alicyclobacillaceae</taxon>
        <taxon>Tumebacillus</taxon>
    </lineage>
</organism>
<accession>A0A316D2T1</accession>
<dbReference type="EMBL" id="QGGL01000024">
    <property type="protein sequence ID" value="PWK05257.1"/>
    <property type="molecule type" value="Genomic_DNA"/>
</dbReference>
<keyword evidence="1" id="KW-0732">Signal</keyword>
<feature type="chain" id="PRO_5016463839" evidence="1">
    <location>
        <begin position="27"/>
        <end position="87"/>
    </location>
</feature>
<gene>
    <name evidence="2" type="ORF">C7459_1246</name>
</gene>
<evidence type="ECO:0000313" key="3">
    <source>
        <dbReference type="Proteomes" id="UP000245634"/>
    </source>
</evidence>
<sequence>MKNKLNLAAVIALVAMMVAVGCGAQASAEQKTVSRFVYDDGSAASLRVVTDSWSGCKYAQSTMTNSSSLSPLYGTDSKPLGCGEVAK</sequence>
<feature type="signal peptide" evidence="1">
    <location>
        <begin position="1"/>
        <end position="26"/>
    </location>
</feature>
<dbReference type="Proteomes" id="UP000245634">
    <property type="component" value="Unassembled WGS sequence"/>
</dbReference>
<dbReference type="PROSITE" id="PS51257">
    <property type="entry name" value="PROKAR_LIPOPROTEIN"/>
    <property type="match status" value="1"/>
</dbReference>
<dbReference type="OrthoDB" id="9135364at2"/>
<proteinExistence type="predicted"/>
<reference evidence="2 3" key="1">
    <citation type="submission" date="2018-05" db="EMBL/GenBank/DDBJ databases">
        <title>Genomic Encyclopedia of Type Strains, Phase IV (KMG-IV): sequencing the most valuable type-strain genomes for metagenomic binning, comparative biology and taxonomic classification.</title>
        <authorList>
            <person name="Goeker M."/>
        </authorList>
    </citation>
    <scope>NUCLEOTIDE SEQUENCE [LARGE SCALE GENOMIC DNA]</scope>
    <source>
        <strain evidence="2 3">DSM 18773</strain>
    </source>
</reference>
<name>A0A316D2T1_9BACL</name>
<dbReference type="AlphaFoldDB" id="A0A316D2T1"/>
<keyword evidence="3" id="KW-1185">Reference proteome</keyword>
<comment type="caution">
    <text evidence="2">The sequence shown here is derived from an EMBL/GenBank/DDBJ whole genome shotgun (WGS) entry which is preliminary data.</text>
</comment>
<protein>
    <submittedName>
        <fullName evidence="2">Uncharacterized protein</fullName>
    </submittedName>
</protein>
<dbReference type="RefSeq" id="WP_109691127.1">
    <property type="nucleotide sequence ID" value="NZ_QGGL01000024.1"/>
</dbReference>
<evidence type="ECO:0000313" key="2">
    <source>
        <dbReference type="EMBL" id="PWK05257.1"/>
    </source>
</evidence>